<reference evidence="2 3" key="1">
    <citation type="journal article" date="2010" name="J. Bacteriol.">
        <title>Biochemical characterization of a novel indole prenyltransferase from Streptomyces sp. SN-593.</title>
        <authorList>
            <person name="Takahashi S."/>
            <person name="Takagi H."/>
            <person name="Toyoda A."/>
            <person name="Uramoto M."/>
            <person name="Nogawa T."/>
            <person name="Ueki M."/>
            <person name="Sakaki Y."/>
            <person name="Osada H."/>
        </authorList>
    </citation>
    <scope>NUCLEOTIDE SEQUENCE [LARGE SCALE GENOMIC DNA]</scope>
    <source>
        <strain evidence="2 3">SN-593</strain>
    </source>
</reference>
<proteinExistence type="predicted"/>
<keyword evidence="1" id="KW-0472">Membrane</keyword>
<organism evidence="2 3">
    <name type="scientific">Actinacidiphila reveromycinica</name>
    <dbReference type="NCBI Taxonomy" id="659352"/>
    <lineage>
        <taxon>Bacteria</taxon>
        <taxon>Bacillati</taxon>
        <taxon>Actinomycetota</taxon>
        <taxon>Actinomycetes</taxon>
        <taxon>Kitasatosporales</taxon>
        <taxon>Streptomycetaceae</taxon>
        <taxon>Actinacidiphila</taxon>
    </lineage>
</organism>
<keyword evidence="3" id="KW-1185">Reference proteome</keyword>
<dbReference type="AlphaFoldDB" id="A0A7U3UVL9"/>
<reference evidence="2 3" key="4">
    <citation type="journal article" date="2020" name="Sci. Rep.">
        <title>beta-carboline chemical signals induce reveromycin production through a LuxR family regulator in Streptomyces sp. SN-593.</title>
        <authorList>
            <person name="Panthee S."/>
            <person name="Kito N."/>
            <person name="Hayashi T."/>
            <person name="Shimizu T."/>
            <person name="Ishikawa J."/>
            <person name="Hamamoto H."/>
            <person name="Osada H."/>
            <person name="Takahashi S."/>
        </authorList>
    </citation>
    <scope>NUCLEOTIDE SEQUENCE [LARGE SCALE GENOMIC DNA]</scope>
    <source>
        <strain evidence="2 3">SN-593</strain>
    </source>
</reference>
<sequence length="191" mass="21102">MSPLSGEGPAAGRDLVGAAAIGALAAWFAATVLSQHPRPEFNRIAVLDGTGALIPNWRFFAPEPARHDFHVLFRTEDARGRATPWQEGSAITPRRPLHLVWFPNRRREKALYDLCHELVAVLGQFDGDVTRTPAYRMLRNSVARAVSGLPGRPPRGFQFVVARHTGHDPGHDPDYLFVSPYIPYTADAPYA</sequence>
<name>A0A7U3UVL9_9ACTN</name>
<feature type="transmembrane region" description="Helical" evidence="1">
    <location>
        <begin position="15"/>
        <end position="33"/>
    </location>
</feature>
<evidence type="ECO:0000313" key="3">
    <source>
        <dbReference type="Proteomes" id="UP000595703"/>
    </source>
</evidence>
<accession>A0A7U3UVL9</accession>
<protein>
    <submittedName>
        <fullName evidence="2">Uncharacterized protein</fullName>
    </submittedName>
</protein>
<keyword evidence="1" id="KW-1133">Transmembrane helix</keyword>
<keyword evidence="1" id="KW-0812">Transmembrane</keyword>
<evidence type="ECO:0000256" key="1">
    <source>
        <dbReference type="SAM" id="Phobius"/>
    </source>
</evidence>
<gene>
    <name evidence="2" type="ORF">RVR_6053</name>
</gene>
<dbReference type="KEGG" id="arev:RVR_6053"/>
<evidence type="ECO:0000313" key="2">
    <source>
        <dbReference type="EMBL" id="BBA99436.1"/>
    </source>
</evidence>
<dbReference type="EMBL" id="AP018365">
    <property type="protein sequence ID" value="BBA99436.1"/>
    <property type="molecule type" value="Genomic_DNA"/>
</dbReference>
<reference evidence="2 3" key="2">
    <citation type="journal article" date="2011" name="J. Antibiot.">
        <title>Furaquinocins I and J: novel polyketide isoprenoid hybrid compounds from Streptomyces reveromyceticus SN-593.</title>
        <authorList>
            <person name="Panthee S."/>
            <person name="Takahashi S."/>
            <person name="Takagi H."/>
            <person name="Nogawa T."/>
            <person name="Oowada E."/>
            <person name="Uramoto M."/>
            <person name="Osada H."/>
        </authorList>
    </citation>
    <scope>NUCLEOTIDE SEQUENCE [LARGE SCALE GENOMIC DNA]</scope>
    <source>
        <strain evidence="2 3">SN-593</strain>
    </source>
</reference>
<dbReference type="RefSeq" id="WP_202235426.1">
    <property type="nucleotide sequence ID" value="NZ_AP018365.1"/>
</dbReference>
<reference evidence="2 3" key="3">
    <citation type="journal article" date="2011" name="Nat. Chem. Biol.">
        <title>Reveromycin A biosynthesis uses RevG and RevJ for stereospecific spiroacetal formation.</title>
        <authorList>
            <person name="Takahashi S."/>
            <person name="Toyoda A."/>
            <person name="Sekiyama Y."/>
            <person name="Takagi H."/>
            <person name="Nogawa T."/>
            <person name="Uramoto M."/>
            <person name="Suzuki R."/>
            <person name="Koshino H."/>
            <person name="Kumano T."/>
            <person name="Panthee S."/>
            <person name="Dairi T."/>
            <person name="Ishikawa J."/>
            <person name="Ikeda H."/>
            <person name="Sakaki Y."/>
            <person name="Osada H."/>
        </authorList>
    </citation>
    <scope>NUCLEOTIDE SEQUENCE [LARGE SCALE GENOMIC DNA]</scope>
    <source>
        <strain evidence="2 3">SN-593</strain>
    </source>
</reference>
<dbReference type="Proteomes" id="UP000595703">
    <property type="component" value="Chromosome"/>
</dbReference>